<dbReference type="EC" id="2.7.1.180" evidence="1 10"/>
<keyword evidence="3 10" id="KW-0285">Flavoprotein</keyword>
<dbReference type="PANTHER" id="PTHR30040:SF2">
    <property type="entry name" value="FAD:PROTEIN FMN TRANSFERASE"/>
    <property type="match status" value="1"/>
</dbReference>
<keyword evidence="6 10" id="KW-0274">FAD</keyword>
<proteinExistence type="inferred from homology"/>
<evidence type="ECO:0000256" key="9">
    <source>
        <dbReference type="ARBA" id="ARBA00048540"/>
    </source>
</evidence>
<sequence length="348" mass="38067">MTKRKWHSVAAGLLIAFGSGGCTSQQEPVNAELYVMDTQVTQQVYGTDAEKASEAVNQRLSELEQLLSLYVESSEISKINENAGKTPVKVDTYTFELLKKGRDFSEKSNGLFDITIAPLSTLWGITSDHPKVPSENEIASALNHVSYQNLILDEDAQTAFLKEEGMAIDLGGIAKGYFCEEIESIYADYDVDSALISIGGNIYTYHTKPDGSPYRLGIRNPLSNSANDLMGILSSHDEVVATTGTYERYFVQDGVRYHHILDLKTGYPCDSDLISVTVVAKDGALADALSTTLFLAGKEAIASYINHPDFSVIVIDEENRVYVSPSLADRFTIENNTFTLADGIEEAA</sequence>
<keyword evidence="12" id="KW-0472">Membrane</keyword>
<gene>
    <name evidence="13" type="ORF">H6A12_01075</name>
</gene>
<dbReference type="PIRSF" id="PIRSF006268">
    <property type="entry name" value="ApbE"/>
    <property type="match status" value="1"/>
</dbReference>
<dbReference type="GO" id="GO:0005886">
    <property type="term" value="C:plasma membrane"/>
    <property type="evidence" value="ECO:0007669"/>
    <property type="project" value="UniProtKB-SubCell"/>
</dbReference>
<reference evidence="13" key="1">
    <citation type="submission" date="2020-08" db="EMBL/GenBank/DDBJ databases">
        <authorList>
            <person name="Cejkova D."/>
            <person name="Kubasova T."/>
            <person name="Jahodarova E."/>
            <person name="Rychlik I."/>
        </authorList>
    </citation>
    <scope>NUCLEOTIDE SEQUENCE</scope>
    <source>
        <strain evidence="13">An559</strain>
    </source>
</reference>
<feature type="binding site" evidence="11">
    <location>
        <position position="291"/>
    </location>
    <ligand>
        <name>Mg(2+)</name>
        <dbReference type="ChEBI" id="CHEBI:18420"/>
    </ligand>
</feature>
<keyword evidence="4 10" id="KW-0808">Transferase</keyword>
<dbReference type="PANTHER" id="PTHR30040">
    <property type="entry name" value="THIAMINE BIOSYNTHESIS LIPOPROTEIN APBE"/>
    <property type="match status" value="1"/>
</dbReference>
<comment type="caution">
    <text evidence="13">The sequence shown here is derived from an EMBL/GenBank/DDBJ whole genome shotgun (WGS) entry which is preliminary data.</text>
</comment>
<evidence type="ECO:0000256" key="10">
    <source>
        <dbReference type="PIRNR" id="PIRNR006268"/>
    </source>
</evidence>
<dbReference type="GO" id="GO:0046872">
    <property type="term" value="F:metal ion binding"/>
    <property type="evidence" value="ECO:0007669"/>
    <property type="project" value="UniProtKB-UniRule"/>
</dbReference>
<comment type="function">
    <text evidence="12">Flavin transferase that catalyzes the transfer of the FMN moiety of FAD and its covalent binding to the hydroxyl group of a threonine residue in a target flavoprotein.</text>
</comment>
<evidence type="ECO:0000256" key="1">
    <source>
        <dbReference type="ARBA" id="ARBA00011955"/>
    </source>
</evidence>
<dbReference type="Proteomes" id="UP000774750">
    <property type="component" value="Unassembled WGS sequence"/>
</dbReference>
<dbReference type="PROSITE" id="PS51257">
    <property type="entry name" value="PROKAR_LIPOPROTEIN"/>
    <property type="match status" value="1"/>
</dbReference>
<evidence type="ECO:0000313" key="14">
    <source>
        <dbReference type="Proteomes" id="UP000774750"/>
    </source>
</evidence>
<dbReference type="AlphaFoldDB" id="A0A938X6W9"/>
<keyword evidence="12" id="KW-0449">Lipoprotein</keyword>
<keyword evidence="12" id="KW-1003">Cell membrane</keyword>
<evidence type="ECO:0000256" key="6">
    <source>
        <dbReference type="ARBA" id="ARBA00022827"/>
    </source>
</evidence>
<dbReference type="Pfam" id="PF02424">
    <property type="entry name" value="ApbE"/>
    <property type="match status" value="1"/>
</dbReference>
<dbReference type="RefSeq" id="WP_204443851.1">
    <property type="nucleotide sequence ID" value="NZ_JACJKY010000001.1"/>
</dbReference>
<dbReference type="Gene3D" id="3.10.520.10">
    <property type="entry name" value="ApbE-like domains"/>
    <property type="match status" value="1"/>
</dbReference>
<evidence type="ECO:0000256" key="12">
    <source>
        <dbReference type="RuleBase" id="RU363002"/>
    </source>
</evidence>
<evidence type="ECO:0000256" key="3">
    <source>
        <dbReference type="ARBA" id="ARBA00022630"/>
    </source>
</evidence>
<evidence type="ECO:0000256" key="7">
    <source>
        <dbReference type="ARBA" id="ARBA00022842"/>
    </source>
</evidence>
<comment type="similarity">
    <text evidence="10 12">Belongs to the ApbE family.</text>
</comment>
<evidence type="ECO:0000256" key="8">
    <source>
        <dbReference type="ARBA" id="ARBA00031306"/>
    </source>
</evidence>
<keyword evidence="7 10" id="KW-0460">Magnesium</keyword>
<dbReference type="SUPFAM" id="SSF143631">
    <property type="entry name" value="ApbE-like"/>
    <property type="match status" value="1"/>
</dbReference>
<keyword evidence="14" id="KW-1185">Reference proteome</keyword>
<comment type="subcellular location">
    <subcellularLocation>
        <location evidence="12">Cell inner membrane</location>
        <topology evidence="12">Lipid-anchor</topology>
        <orientation evidence="12">Periplasmic side</orientation>
    </subcellularLocation>
</comment>
<evidence type="ECO:0000256" key="4">
    <source>
        <dbReference type="ARBA" id="ARBA00022679"/>
    </source>
</evidence>
<dbReference type="EMBL" id="JACJKY010000001">
    <property type="protein sequence ID" value="MBM6919759.1"/>
    <property type="molecule type" value="Genomic_DNA"/>
</dbReference>
<evidence type="ECO:0000256" key="2">
    <source>
        <dbReference type="ARBA" id="ARBA00016337"/>
    </source>
</evidence>
<dbReference type="InterPro" id="IPR024932">
    <property type="entry name" value="ApbE"/>
</dbReference>
<organism evidence="13 14">
    <name type="scientific">Merdimmobilis hominis</name>
    <dbReference type="NCBI Taxonomy" id="2897707"/>
    <lineage>
        <taxon>Bacteria</taxon>
        <taxon>Bacillati</taxon>
        <taxon>Bacillota</taxon>
        <taxon>Clostridia</taxon>
        <taxon>Eubacteriales</taxon>
        <taxon>Oscillospiraceae</taxon>
        <taxon>Merdimmobilis</taxon>
    </lineage>
</organism>
<evidence type="ECO:0000313" key="13">
    <source>
        <dbReference type="EMBL" id="MBM6919759.1"/>
    </source>
</evidence>
<dbReference type="InterPro" id="IPR003374">
    <property type="entry name" value="ApbE-like_sf"/>
</dbReference>
<accession>A0A938X6W9</accession>
<evidence type="ECO:0000256" key="11">
    <source>
        <dbReference type="PIRSR" id="PIRSR006268-2"/>
    </source>
</evidence>
<keyword evidence="12" id="KW-0997">Cell inner membrane</keyword>
<comment type="catalytic activity">
    <reaction evidence="9 10 12">
        <text>L-threonyl-[protein] + FAD = FMN-L-threonyl-[protein] + AMP + H(+)</text>
        <dbReference type="Rhea" id="RHEA:36847"/>
        <dbReference type="Rhea" id="RHEA-COMP:11060"/>
        <dbReference type="Rhea" id="RHEA-COMP:11061"/>
        <dbReference type="ChEBI" id="CHEBI:15378"/>
        <dbReference type="ChEBI" id="CHEBI:30013"/>
        <dbReference type="ChEBI" id="CHEBI:57692"/>
        <dbReference type="ChEBI" id="CHEBI:74257"/>
        <dbReference type="ChEBI" id="CHEBI:456215"/>
        <dbReference type="EC" id="2.7.1.180"/>
    </reaction>
</comment>
<feature type="binding site" evidence="11">
    <location>
        <position position="172"/>
    </location>
    <ligand>
        <name>Mg(2+)</name>
        <dbReference type="ChEBI" id="CHEBI:18420"/>
    </ligand>
</feature>
<comment type="cofactor">
    <cofactor evidence="11">
        <name>Mg(2+)</name>
        <dbReference type="ChEBI" id="CHEBI:18420"/>
    </cofactor>
    <cofactor evidence="11">
        <name>Mn(2+)</name>
        <dbReference type="ChEBI" id="CHEBI:29035"/>
    </cofactor>
    <text evidence="11">Magnesium. Can also use manganese.</text>
</comment>
<protein>
    <recommendedName>
        <fullName evidence="2 10">FAD:protein FMN transferase</fullName>
        <ecNumber evidence="1 10">2.7.1.180</ecNumber>
    </recommendedName>
    <alternativeName>
        <fullName evidence="8 10">Flavin transferase</fullName>
    </alternativeName>
</protein>
<name>A0A938X6W9_9FIRM</name>
<evidence type="ECO:0000256" key="5">
    <source>
        <dbReference type="ARBA" id="ARBA00022723"/>
    </source>
</evidence>
<feature type="binding site" evidence="11">
    <location>
        <position position="287"/>
    </location>
    <ligand>
        <name>Mg(2+)</name>
        <dbReference type="ChEBI" id="CHEBI:18420"/>
    </ligand>
</feature>
<keyword evidence="5 10" id="KW-0479">Metal-binding</keyword>
<reference evidence="13" key="2">
    <citation type="journal article" date="2021" name="Sci. Rep.">
        <title>The distribution of antibiotic resistance genes in chicken gut microbiota commensals.</title>
        <authorList>
            <person name="Juricova H."/>
            <person name="Matiasovicova J."/>
            <person name="Kubasova T."/>
            <person name="Cejkova D."/>
            <person name="Rychlik I."/>
        </authorList>
    </citation>
    <scope>NUCLEOTIDE SEQUENCE</scope>
    <source>
        <strain evidence="13">An559</strain>
    </source>
</reference>
<dbReference type="GO" id="GO:0016740">
    <property type="term" value="F:transferase activity"/>
    <property type="evidence" value="ECO:0007669"/>
    <property type="project" value="UniProtKB-UniRule"/>
</dbReference>